<protein>
    <submittedName>
        <fullName evidence="1">DNA polymerase III subunit chi</fullName>
    </submittedName>
</protein>
<dbReference type="GO" id="GO:0003677">
    <property type="term" value="F:DNA binding"/>
    <property type="evidence" value="ECO:0007669"/>
    <property type="project" value="InterPro"/>
</dbReference>
<accession>A0A345YGL3</accession>
<dbReference type="OrthoDB" id="9795973at2"/>
<dbReference type="EMBL" id="CP031357">
    <property type="protein sequence ID" value="AXK43065.1"/>
    <property type="molecule type" value="Genomic_DNA"/>
</dbReference>
<dbReference type="SUPFAM" id="SSF102400">
    <property type="entry name" value="DNA polymerase III chi subunit"/>
    <property type="match status" value="1"/>
</dbReference>
<dbReference type="InterPro" id="IPR007459">
    <property type="entry name" value="DNA_pol3_chi"/>
</dbReference>
<evidence type="ECO:0000313" key="2">
    <source>
        <dbReference type="Proteomes" id="UP000254508"/>
    </source>
</evidence>
<evidence type="ECO:0000313" key="1">
    <source>
        <dbReference type="EMBL" id="AXK43065.1"/>
    </source>
</evidence>
<dbReference type="RefSeq" id="WP_115417235.1">
    <property type="nucleotide sequence ID" value="NZ_CP031357.1"/>
</dbReference>
<proteinExistence type="predicted"/>
<dbReference type="GO" id="GO:0003887">
    <property type="term" value="F:DNA-directed DNA polymerase activity"/>
    <property type="evidence" value="ECO:0007669"/>
    <property type="project" value="InterPro"/>
</dbReference>
<dbReference type="GO" id="GO:0006260">
    <property type="term" value="P:DNA replication"/>
    <property type="evidence" value="ECO:0007669"/>
    <property type="project" value="InterPro"/>
</dbReference>
<dbReference type="Pfam" id="PF04364">
    <property type="entry name" value="DNA_pol3_chi"/>
    <property type="match status" value="1"/>
</dbReference>
<dbReference type="Proteomes" id="UP000254508">
    <property type="component" value="Chromosome"/>
</dbReference>
<dbReference type="AlphaFoldDB" id="A0A345YGL3"/>
<organism evidence="1 2">
    <name type="scientific">Erythrobacter aureus</name>
    <dbReference type="NCBI Taxonomy" id="2182384"/>
    <lineage>
        <taxon>Bacteria</taxon>
        <taxon>Pseudomonadati</taxon>
        <taxon>Pseudomonadota</taxon>
        <taxon>Alphaproteobacteria</taxon>
        <taxon>Sphingomonadales</taxon>
        <taxon>Erythrobacteraceae</taxon>
        <taxon>Erythrobacter/Porphyrobacter group</taxon>
        <taxon>Erythrobacter</taxon>
    </lineage>
</organism>
<gene>
    <name evidence="1" type="ORF">DVR09_12695</name>
</gene>
<dbReference type="KEGG" id="err:DVR09_12695"/>
<dbReference type="PANTHER" id="PTHR38767:SF1">
    <property type="entry name" value="DNA POLYMERASE III SUBUNIT CHI"/>
    <property type="match status" value="1"/>
</dbReference>
<reference evidence="2" key="1">
    <citation type="submission" date="2018-07" db="EMBL/GenBank/DDBJ databases">
        <title>Genome sequence of Erythrobacter strain YH-07, an antagonistic bacterium isolated from Yellow Sea.</title>
        <authorList>
            <person name="Tang T."/>
            <person name="Liu Q."/>
            <person name="Sun X."/>
        </authorList>
    </citation>
    <scope>NUCLEOTIDE SEQUENCE [LARGE SCALE GENOMIC DNA]</scope>
    <source>
        <strain evidence="2">YH-07</strain>
    </source>
</reference>
<name>A0A345YGL3_9SPHN</name>
<dbReference type="Gene3D" id="3.40.50.10110">
    <property type="entry name" value="DNA polymerase III subunit chi"/>
    <property type="match status" value="1"/>
</dbReference>
<dbReference type="PANTHER" id="PTHR38767">
    <property type="entry name" value="DNA POLYMERASE III SUBUNIT CHI"/>
    <property type="match status" value="1"/>
</dbReference>
<dbReference type="GO" id="GO:0032298">
    <property type="term" value="P:positive regulation of DNA-templated DNA replication initiation"/>
    <property type="evidence" value="ECO:0007669"/>
    <property type="project" value="TreeGrafter"/>
</dbReference>
<sequence>MTTRVDFYQLSRDPVDVTVAKLARKVLQAGERLVVVSEDEAQRQHLSRVLWQQGGATFLANGLAGGPHDARQPILLSESCTAPNDARMLLIADGVWRDEALGFERVLLLFDAARRDAAAELWRRFAKENAIDNRINKQDQNGAWREGA</sequence>
<keyword evidence="2" id="KW-1185">Reference proteome</keyword>
<dbReference type="InterPro" id="IPR036768">
    <property type="entry name" value="PolIII_chi_sf"/>
</dbReference>